<organism evidence="2 3">
    <name type="scientific">Ridgeia piscesae</name>
    <name type="common">Tubeworm</name>
    <dbReference type="NCBI Taxonomy" id="27915"/>
    <lineage>
        <taxon>Eukaryota</taxon>
        <taxon>Metazoa</taxon>
        <taxon>Spiralia</taxon>
        <taxon>Lophotrochozoa</taxon>
        <taxon>Annelida</taxon>
        <taxon>Polychaeta</taxon>
        <taxon>Sedentaria</taxon>
        <taxon>Canalipalpata</taxon>
        <taxon>Sabellida</taxon>
        <taxon>Siboglinidae</taxon>
        <taxon>Ridgeia</taxon>
    </lineage>
</organism>
<accession>A0AAD9JP19</accession>
<reference evidence="2" key="1">
    <citation type="journal article" date="2023" name="Mol. Biol. Evol.">
        <title>Third-Generation Sequencing Reveals the Adaptive Role of the Epigenome in Three Deep-Sea Polychaetes.</title>
        <authorList>
            <person name="Perez M."/>
            <person name="Aroh O."/>
            <person name="Sun Y."/>
            <person name="Lan Y."/>
            <person name="Juniper S.K."/>
            <person name="Young C.R."/>
            <person name="Angers B."/>
            <person name="Qian P.Y."/>
        </authorList>
    </citation>
    <scope>NUCLEOTIDE SEQUENCE</scope>
    <source>
        <strain evidence="2">R07B-5</strain>
    </source>
</reference>
<dbReference type="PANTHER" id="PTHR37162">
    <property type="entry name" value="HAT FAMILY DIMERISATION DOMAINCONTAINING PROTEIN-RELATED"/>
    <property type="match status" value="1"/>
</dbReference>
<dbReference type="InterPro" id="IPR012337">
    <property type="entry name" value="RNaseH-like_sf"/>
</dbReference>
<feature type="domain" description="HAT C-terminal dimerisation" evidence="1">
    <location>
        <begin position="339"/>
        <end position="389"/>
    </location>
</feature>
<evidence type="ECO:0000313" key="2">
    <source>
        <dbReference type="EMBL" id="KAK2156616.1"/>
    </source>
</evidence>
<dbReference type="GO" id="GO:0046983">
    <property type="term" value="F:protein dimerization activity"/>
    <property type="evidence" value="ECO:0007669"/>
    <property type="project" value="InterPro"/>
</dbReference>
<dbReference type="PANTHER" id="PTHR37162:SF1">
    <property type="entry name" value="BED-TYPE DOMAIN-CONTAINING PROTEIN"/>
    <property type="match status" value="1"/>
</dbReference>
<evidence type="ECO:0000313" key="3">
    <source>
        <dbReference type="Proteomes" id="UP001209878"/>
    </source>
</evidence>
<proteinExistence type="predicted"/>
<sequence length="421" mass="48227">MKGRHNSVLSRIKNVQPEVLDIGCICHLANLCCVYAVKQLPMPVEELLIDVYFHFNHSAKRKEQYHEFLEFCDVAPLKILKHASTRWLSLEKCINRFLQQWPALLSYFESHEDRERPGRVKRCADYLASVEMKAYFRFLSFILEPLNAFNTIFQTDATQIAILMPEMNRLLRLFMAKFVLMRAIKSATDLTKVSFADRSVQLDDDILAVGMAMRTMLADSEDDLTDGTRTHISKSVRLFYVAIVEKMVKIFPFHNTVLKDLAVVNPDPKLCNTWSPTMVRNLATRFSIVADDEVEHLVEEFQDYQLSPDDDLPAVTSDSRVDTFWAEMGRKKTFVGAVRFPLLTRVMTTLSVIAHSNADSERVFSMVGKIDTDSRSQLGNDSLRALLSCKINTDDPCYAFVPDKDLCNAAKVATWNYVREH</sequence>
<dbReference type="InterPro" id="IPR008906">
    <property type="entry name" value="HATC_C_dom"/>
</dbReference>
<dbReference type="EMBL" id="JAODUO010001954">
    <property type="protein sequence ID" value="KAK2156616.1"/>
    <property type="molecule type" value="Genomic_DNA"/>
</dbReference>
<dbReference type="AlphaFoldDB" id="A0AAD9JP19"/>
<keyword evidence="3" id="KW-1185">Reference proteome</keyword>
<name>A0AAD9JP19_RIDPI</name>
<dbReference type="Pfam" id="PF05699">
    <property type="entry name" value="Dimer_Tnp_hAT"/>
    <property type="match status" value="1"/>
</dbReference>
<gene>
    <name evidence="2" type="ORF">NP493_1954g00024</name>
</gene>
<dbReference type="SUPFAM" id="SSF53098">
    <property type="entry name" value="Ribonuclease H-like"/>
    <property type="match status" value="1"/>
</dbReference>
<evidence type="ECO:0000259" key="1">
    <source>
        <dbReference type="Pfam" id="PF05699"/>
    </source>
</evidence>
<comment type="caution">
    <text evidence="2">The sequence shown here is derived from an EMBL/GenBank/DDBJ whole genome shotgun (WGS) entry which is preliminary data.</text>
</comment>
<protein>
    <recommendedName>
        <fullName evidence="1">HAT C-terminal dimerisation domain-containing protein</fullName>
    </recommendedName>
</protein>
<dbReference type="Proteomes" id="UP001209878">
    <property type="component" value="Unassembled WGS sequence"/>
</dbReference>